<keyword evidence="4" id="KW-0813">Transport</keyword>
<dbReference type="Proteomes" id="UP000027138">
    <property type="component" value="Unassembled WGS sequence"/>
</dbReference>
<gene>
    <name evidence="6" type="ORF">JCGZ_22761</name>
</gene>
<dbReference type="GO" id="GO:0043001">
    <property type="term" value="P:Golgi to plasma membrane protein transport"/>
    <property type="evidence" value="ECO:0007669"/>
    <property type="project" value="TreeGrafter"/>
</dbReference>
<comment type="subcellular location">
    <subcellularLocation>
        <location evidence="4">Cytoplasm</location>
    </subcellularLocation>
</comment>
<dbReference type="PANTHER" id="PTHR23078:SF3">
    <property type="entry name" value="VESICLE-FUSING ATPASE"/>
    <property type="match status" value="1"/>
</dbReference>
<dbReference type="InterPro" id="IPR027417">
    <property type="entry name" value="P-loop_NTPase"/>
</dbReference>
<reference evidence="6 7" key="1">
    <citation type="journal article" date="2014" name="PLoS ONE">
        <title>Global Analysis of Gene Expression Profiles in Physic Nut (Jatropha curcas L.) Seedlings Exposed to Salt Stress.</title>
        <authorList>
            <person name="Zhang L."/>
            <person name="Zhang C."/>
            <person name="Wu P."/>
            <person name="Chen Y."/>
            <person name="Li M."/>
            <person name="Jiang H."/>
            <person name="Wu G."/>
        </authorList>
    </citation>
    <scope>NUCLEOTIDE SEQUENCE [LARGE SCALE GENOMIC DNA]</scope>
    <source>
        <strain evidence="7">cv. GZQX0401</strain>
        <tissue evidence="6">Young leaves</tissue>
    </source>
</reference>
<dbReference type="EMBL" id="KK914277">
    <property type="protein sequence ID" value="KDP43209.1"/>
    <property type="molecule type" value="Genomic_DNA"/>
</dbReference>
<accession>A0A067LGE6</accession>
<organism evidence="6 7">
    <name type="scientific">Jatropha curcas</name>
    <name type="common">Barbados nut</name>
    <dbReference type="NCBI Taxonomy" id="180498"/>
    <lineage>
        <taxon>Eukaryota</taxon>
        <taxon>Viridiplantae</taxon>
        <taxon>Streptophyta</taxon>
        <taxon>Embryophyta</taxon>
        <taxon>Tracheophyta</taxon>
        <taxon>Spermatophyta</taxon>
        <taxon>Magnoliopsida</taxon>
        <taxon>eudicotyledons</taxon>
        <taxon>Gunneridae</taxon>
        <taxon>Pentapetalae</taxon>
        <taxon>rosids</taxon>
        <taxon>fabids</taxon>
        <taxon>Malpighiales</taxon>
        <taxon>Euphorbiaceae</taxon>
        <taxon>Crotonoideae</taxon>
        <taxon>Jatropheae</taxon>
        <taxon>Jatropha</taxon>
    </lineage>
</organism>
<dbReference type="AlphaFoldDB" id="A0A067LGE6"/>
<proteinExistence type="inferred from homology"/>
<protein>
    <recommendedName>
        <fullName evidence="4">Vesicle-fusing ATPase</fullName>
        <ecNumber evidence="4">3.6.4.6</ecNumber>
    </recommendedName>
</protein>
<dbReference type="GO" id="GO:0035494">
    <property type="term" value="P:SNARE complex disassembly"/>
    <property type="evidence" value="ECO:0007669"/>
    <property type="project" value="InterPro"/>
</dbReference>
<keyword evidence="4" id="KW-0460">Magnesium</keyword>
<evidence type="ECO:0000259" key="5">
    <source>
        <dbReference type="Pfam" id="PF00004"/>
    </source>
</evidence>
<feature type="domain" description="ATPase AAA-type core" evidence="5">
    <location>
        <begin position="137"/>
        <end position="191"/>
    </location>
</feature>
<dbReference type="STRING" id="180498.A0A067LGE6"/>
<keyword evidence="4" id="KW-0378">Hydrolase</keyword>
<keyword evidence="3 4" id="KW-0067">ATP-binding</keyword>
<keyword evidence="4" id="KW-0479">Metal-binding</keyword>
<comment type="catalytic activity">
    <reaction evidence="4">
        <text>ATP + H2O = ADP + phosphate + H(+)</text>
        <dbReference type="Rhea" id="RHEA:13065"/>
        <dbReference type="ChEBI" id="CHEBI:15377"/>
        <dbReference type="ChEBI" id="CHEBI:15378"/>
        <dbReference type="ChEBI" id="CHEBI:30616"/>
        <dbReference type="ChEBI" id="CHEBI:43474"/>
        <dbReference type="ChEBI" id="CHEBI:456216"/>
        <dbReference type="EC" id="3.6.4.6"/>
    </reaction>
</comment>
<dbReference type="GO" id="GO:0016887">
    <property type="term" value="F:ATP hydrolysis activity"/>
    <property type="evidence" value="ECO:0007669"/>
    <property type="project" value="InterPro"/>
</dbReference>
<keyword evidence="7" id="KW-1185">Reference proteome</keyword>
<dbReference type="GO" id="GO:0006891">
    <property type="term" value="P:intra-Golgi vesicle-mediated transport"/>
    <property type="evidence" value="ECO:0007669"/>
    <property type="project" value="TreeGrafter"/>
</dbReference>
<evidence type="ECO:0000256" key="4">
    <source>
        <dbReference type="RuleBase" id="RU367045"/>
    </source>
</evidence>
<comment type="function">
    <text evidence="4">Required for vesicle-mediated transport. Catalyzes the fusion of transport vesicles within the Golgi cisternae. Is also required for transport from the endoplasmic reticulum to the Golgi stack. Seems to function as a fusion protein required for the delivery of cargo proteins to all compartments of the Golgi stack independent of vesicle origin.</text>
</comment>
<evidence type="ECO:0000313" key="7">
    <source>
        <dbReference type="Proteomes" id="UP000027138"/>
    </source>
</evidence>
<comment type="similarity">
    <text evidence="1 4">Belongs to the AAA ATPase family.</text>
</comment>
<keyword evidence="2 4" id="KW-0547">Nucleotide-binding</keyword>
<dbReference type="InterPro" id="IPR039812">
    <property type="entry name" value="Vesicle-fus_ATPase"/>
</dbReference>
<dbReference type="EC" id="3.6.4.6" evidence="4"/>
<dbReference type="GO" id="GO:0005524">
    <property type="term" value="F:ATP binding"/>
    <property type="evidence" value="ECO:0007669"/>
    <property type="project" value="UniProtKB-UniRule"/>
</dbReference>
<comment type="cofactor">
    <cofactor evidence="4">
        <name>Mg(2+)</name>
        <dbReference type="ChEBI" id="CHEBI:18420"/>
    </cofactor>
    <text evidence="4">Binds 1 Mg(2+) ion per subunit.</text>
</comment>
<dbReference type="PANTHER" id="PTHR23078">
    <property type="entry name" value="VESICULAR-FUSION PROTEIN NSF"/>
    <property type="match status" value="1"/>
</dbReference>
<evidence type="ECO:0000256" key="1">
    <source>
        <dbReference type="ARBA" id="ARBA00006914"/>
    </source>
</evidence>
<evidence type="ECO:0000313" key="6">
    <source>
        <dbReference type="EMBL" id="KDP43209.1"/>
    </source>
</evidence>
<dbReference type="GO" id="GO:0046872">
    <property type="term" value="F:metal ion binding"/>
    <property type="evidence" value="ECO:0007669"/>
    <property type="project" value="UniProtKB-UniRule"/>
</dbReference>
<evidence type="ECO:0000256" key="3">
    <source>
        <dbReference type="ARBA" id="ARBA00022840"/>
    </source>
</evidence>
<keyword evidence="4" id="KW-0963">Cytoplasm</keyword>
<evidence type="ECO:0000256" key="2">
    <source>
        <dbReference type="ARBA" id="ARBA00022741"/>
    </source>
</evidence>
<dbReference type="GO" id="GO:0005795">
    <property type="term" value="C:Golgi stack"/>
    <property type="evidence" value="ECO:0007669"/>
    <property type="project" value="TreeGrafter"/>
</dbReference>
<dbReference type="InterPro" id="IPR003959">
    <property type="entry name" value="ATPase_AAA_core"/>
</dbReference>
<dbReference type="Gene3D" id="3.40.50.300">
    <property type="entry name" value="P-loop containing nucleotide triphosphate hydrolases"/>
    <property type="match status" value="1"/>
</dbReference>
<name>A0A067LGE6_JATCU</name>
<dbReference type="Pfam" id="PF00004">
    <property type="entry name" value="AAA"/>
    <property type="match status" value="1"/>
</dbReference>
<keyword evidence="4" id="KW-0653">Protein transport</keyword>
<keyword evidence="4" id="KW-0931">ER-Golgi transport</keyword>
<sequence length="198" mass="22276">MHAFHSDRKISNPIATRTNHAGSVFLSFNSSARNDFSRRMRLSNRPSTSPNLIIRNWRSILANFTGRIKRTKLLRKKNLQVNDEAASDRITFEGDKDLQDGTEKELMSLGVGGLAEIFDFIMDNVFTRLKVNNVKGILLYGPPGTGKTALAKALAKILHAKERVVMGHELMSGNVDESNHSLRKLFDEATNDYRKYGL</sequence>
<dbReference type="SUPFAM" id="SSF52540">
    <property type="entry name" value="P-loop containing nucleoside triphosphate hydrolases"/>
    <property type="match status" value="1"/>
</dbReference>